<evidence type="ECO:0000313" key="2">
    <source>
        <dbReference type="Proteomes" id="UP000015106"/>
    </source>
</evidence>
<reference evidence="1" key="3">
    <citation type="submission" date="2022-06" db="UniProtKB">
        <authorList>
            <consortium name="EnsemblPlants"/>
        </authorList>
    </citation>
    <scope>IDENTIFICATION</scope>
</reference>
<dbReference type="EnsemblPlants" id="TuG1812G0700003286.01.T02">
    <property type="protein sequence ID" value="TuG1812G0700003286.01.T02.cds339991"/>
    <property type="gene ID" value="TuG1812G0700003286.01"/>
</dbReference>
<organism evidence="1 2">
    <name type="scientific">Triticum urartu</name>
    <name type="common">Red wild einkorn</name>
    <name type="synonym">Crithodium urartu</name>
    <dbReference type="NCBI Taxonomy" id="4572"/>
    <lineage>
        <taxon>Eukaryota</taxon>
        <taxon>Viridiplantae</taxon>
        <taxon>Streptophyta</taxon>
        <taxon>Embryophyta</taxon>
        <taxon>Tracheophyta</taxon>
        <taxon>Spermatophyta</taxon>
        <taxon>Magnoliopsida</taxon>
        <taxon>Liliopsida</taxon>
        <taxon>Poales</taxon>
        <taxon>Poaceae</taxon>
        <taxon>BOP clade</taxon>
        <taxon>Pooideae</taxon>
        <taxon>Triticodae</taxon>
        <taxon>Triticeae</taxon>
        <taxon>Triticinae</taxon>
        <taxon>Triticum</taxon>
    </lineage>
</organism>
<reference evidence="1" key="2">
    <citation type="submission" date="2018-03" db="EMBL/GenBank/DDBJ databases">
        <title>The Triticum urartu genome reveals the dynamic nature of wheat genome evolution.</title>
        <authorList>
            <person name="Ling H."/>
            <person name="Ma B."/>
            <person name="Shi X."/>
            <person name="Liu H."/>
            <person name="Dong L."/>
            <person name="Sun H."/>
            <person name="Cao Y."/>
            <person name="Gao Q."/>
            <person name="Zheng S."/>
            <person name="Li Y."/>
            <person name="Yu Y."/>
            <person name="Du H."/>
            <person name="Qi M."/>
            <person name="Li Y."/>
            <person name="Yu H."/>
            <person name="Cui Y."/>
            <person name="Wang N."/>
            <person name="Chen C."/>
            <person name="Wu H."/>
            <person name="Zhao Y."/>
            <person name="Zhang J."/>
            <person name="Li Y."/>
            <person name="Zhou W."/>
            <person name="Zhang B."/>
            <person name="Hu W."/>
            <person name="Eijk M."/>
            <person name="Tang J."/>
            <person name="Witsenboer H."/>
            <person name="Zhao S."/>
            <person name="Li Z."/>
            <person name="Zhang A."/>
            <person name="Wang D."/>
            <person name="Liang C."/>
        </authorList>
    </citation>
    <scope>NUCLEOTIDE SEQUENCE [LARGE SCALE GENOMIC DNA]</scope>
    <source>
        <strain evidence="1">cv. G1812</strain>
    </source>
</reference>
<protein>
    <submittedName>
        <fullName evidence="1">Uncharacterized protein</fullName>
    </submittedName>
</protein>
<sequence>MTAIRSDIIVFTMEVSLTTREVRKPTLFFGSSNQPISLRRTTAFIKENYCNIENKNTVYTLLSATHDFARYLKTGPPLGYSLPFRRPGRRYSAGRCY</sequence>
<dbReference type="AlphaFoldDB" id="A0A8R7V6R9"/>
<reference evidence="2" key="1">
    <citation type="journal article" date="2013" name="Nature">
        <title>Draft genome of the wheat A-genome progenitor Triticum urartu.</title>
        <authorList>
            <person name="Ling H.Q."/>
            <person name="Zhao S."/>
            <person name="Liu D."/>
            <person name="Wang J."/>
            <person name="Sun H."/>
            <person name="Zhang C."/>
            <person name="Fan H."/>
            <person name="Li D."/>
            <person name="Dong L."/>
            <person name="Tao Y."/>
            <person name="Gao C."/>
            <person name="Wu H."/>
            <person name="Li Y."/>
            <person name="Cui Y."/>
            <person name="Guo X."/>
            <person name="Zheng S."/>
            <person name="Wang B."/>
            <person name="Yu K."/>
            <person name="Liang Q."/>
            <person name="Yang W."/>
            <person name="Lou X."/>
            <person name="Chen J."/>
            <person name="Feng M."/>
            <person name="Jian J."/>
            <person name="Zhang X."/>
            <person name="Luo G."/>
            <person name="Jiang Y."/>
            <person name="Liu J."/>
            <person name="Wang Z."/>
            <person name="Sha Y."/>
            <person name="Zhang B."/>
            <person name="Wu H."/>
            <person name="Tang D."/>
            <person name="Shen Q."/>
            <person name="Xue P."/>
            <person name="Zou S."/>
            <person name="Wang X."/>
            <person name="Liu X."/>
            <person name="Wang F."/>
            <person name="Yang Y."/>
            <person name="An X."/>
            <person name="Dong Z."/>
            <person name="Zhang K."/>
            <person name="Zhang X."/>
            <person name="Luo M.C."/>
            <person name="Dvorak J."/>
            <person name="Tong Y."/>
            <person name="Wang J."/>
            <person name="Yang H."/>
            <person name="Li Z."/>
            <person name="Wang D."/>
            <person name="Zhang A."/>
            <person name="Wang J."/>
        </authorList>
    </citation>
    <scope>NUCLEOTIDE SEQUENCE</scope>
    <source>
        <strain evidence="2">cv. G1812</strain>
    </source>
</reference>
<dbReference type="Proteomes" id="UP000015106">
    <property type="component" value="Chromosome 7"/>
</dbReference>
<dbReference type="Gramene" id="TuG1812G0700003286.01.T02">
    <property type="protein sequence ID" value="TuG1812G0700003286.01.T02.cds339991"/>
    <property type="gene ID" value="TuG1812G0700003286.01"/>
</dbReference>
<proteinExistence type="predicted"/>
<evidence type="ECO:0000313" key="1">
    <source>
        <dbReference type="EnsemblPlants" id="TuG1812G0700003286.01.T02.cds339991"/>
    </source>
</evidence>
<accession>A0A8R7V6R9</accession>
<name>A0A8R7V6R9_TRIUA</name>
<keyword evidence="2" id="KW-1185">Reference proteome</keyword>